<protein>
    <submittedName>
        <fullName evidence="2">2OG-Fe(II) oxygenase</fullName>
    </submittedName>
</protein>
<evidence type="ECO:0000259" key="1">
    <source>
        <dbReference type="Pfam" id="PF13640"/>
    </source>
</evidence>
<gene>
    <name evidence="2" type="ORF">SSSM5_018</name>
</gene>
<organism evidence="2 3">
    <name type="scientific">Synechococcus phage S-SSM5</name>
    <dbReference type="NCBI Taxonomy" id="445685"/>
    <lineage>
        <taxon>Viruses</taxon>
        <taxon>Duplodnaviria</taxon>
        <taxon>Heunggongvirae</taxon>
        <taxon>Uroviricota</taxon>
        <taxon>Caudoviricetes</taxon>
        <taxon>Pantevenvirales</taxon>
        <taxon>Kyanoviridae</taxon>
        <taxon>Glaucusvirus</taxon>
        <taxon>Glaucusvirus ssm5</taxon>
    </lineage>
</organism>
<sequence>MTINDFIGIWEKEVPNELCDKTIKYIESQELIKNEGNDNALRDDSSTFLLEGDLFTELDNYLAPVAEEYANKWGALHGACLANKEIKLQKTLPCQGYHVWHCERNSVQNTKRELVWTIYLNDMPDGEGETEFLFQKFRYKPRKGDIVIFPASFTHTHRGNPPYTKIKYIATGWYVYTD</sequence>
<accession>E3SK61</accession>
<reference evidence="2 3" key="1">
    <citation type="journal article" date="2010" name="Environ. Microbiol.">
        <title>Genomic analysis of oceanic cyanobacterial myoviruses compared with T4-like myoviruses from diverse hosts and environments.</title>
        <authorList>
            <person name="Sullivan M.B."/>
            <person name="Huang K.H."/>
            <person name="Ignacio-Espinoza J.C."/>
            <person name="Berlin A.M."/>
            <person name="Kelly L."/>
            <person name="Weigele P.R."/>
            <person name="DeFrancesco A.S."/>
            <person name="Kern S.E."/>
            <person name="Thompson L.R."/>
            <person name="Young S."/>
            <person name="Yandava C."/>
            <person name="Fu R."/>
            <person name="Krastins B."/>
            <person name="Chase M."/>
            <person name="Sarracino D."/>
            <person name="Osburne M.S."/>
            <person name="Henn M.R."/>
            <person name="Chisholm S.W."/>
        </authorList>
    </citation>
    <scope>NUCLEOTIDE SEQUENCE [LARGE SCALE GENOMIC DNA]</scope>
    <source>
        <strain evidence="2">8102-12</strain>
    </source>
</reference>
<keyword evidence="3" id="KW-1185">Reference proteome</keyword>
<proteinExistence type="predicted"/>
<dbReference type="Gene3D" id="2.60.120.620">
    <property type="entry name" value="q2cbj1_9rhob like domain"/>
    <property type="match status" value="1"/>
</dbReference>
<dbReference type="RefSeq" id="YP_004324624.1">
    <property type="nucleotide sequence ID" value="NC_015289.1"/>
</dbReference>
<dbReference type="GeneID" id="10329344"/>
<feature type="domain" description="Prolyl 4-hydroxylase alpha subunit Fe(2+) 2OG dioxygenase" evidence="1">
    <location>
        <begin position="96"/>
        <end position="174"/>
    </location>
</feature>
<dbReference type="Proteomes" id="UP000006526">
    <property type="component" value="Segment"/>
</dbReference>
<dbReference type="OrthoDB" id="11494at10239"/>
<name>E3SK61_9CAUD</name>
<evidence type="ECO:0000313" key="3">
    <source>
        <dbReference type="Proteomes" id="UP000006526"/>
    </source>
</evidence>
<dbReference type="EMBL" id="GU071097">
    <property type="protein sequence ID" value="ADO98049.1"/>
    <property type="molecule type" value="Genomic_DNA"/>
</dbReference>
<evidence type="ECO:0000313" key="2">
    <source>
        <dbReference type="EMBL" id="ADO98049.1"/>
    </source>
</evidence>
<dbReference type="Pfam" id="PF13640">
    <property type="entry name" value="2OG-FeII_Oxy_3"/>
    <property type="match status" value="1"/>
</dbReference>
<dbReference type="InterPro" id="IPR044862">
    <property type="entry name" value="Pro_4_hyd_alph_FE2OG_OXY"/>
</dbReference>
<dbReference type="KEGG" id="vg:10329344"/>